<gene>
    <name evidence="9" type="ORF">ILEXP_LOCUS23277</name>
</gene>
<feature type="transmembrane region" description="Helical" evidence="7">
    <location>
        <begin position="75"/>
        <end position="94"/>
    </location>
</feature>
<evidence type="ECO:0000259" key="8">
    <source>
        <dbReference type="Pfam" id="PF01490"/>
    </source>
</evidence>
<organism evidence="9 10">
    <name type="scientific">Ilex paraguariensis</name>
    <name type="common">yerba mate</name>
    <dbReference type="NCBI Taxonomy" id="185542"/>
    <lineage>
        <taxon>Eukaryota</taxon>
        <taxon>Viridiplantae</taxon>
        <taxon>Streptophyta</taxon>
        <taxon>Embryophyta</taxon>
        <taxon>Tracheophyta</taxon>
        <taxon>Spermatophyta</taxon>
        <taxon>Magnoliopsida</taxon>
        <taxon>eudicotyledons</taxon>
        <taxon>Gunneridae</taxon>
        <taxon>Pentapetalae</taxon>
        <taxon>asterids</taxon>
        <taxon>campanulids</taxon>
        <taxon>Aquifoliales</taxon>
        <taxon>Aquifoliaceae</taxon>
        <taxon>Ilex</taxon>
    </lineage>
</organism>
<comment type="subcellular location">
    <subcellularLocation>
        <location evidence="1">Membrane</location>
    </subcellularLocation>
</comment>
<keyword evidence="3 7" id="KW-0812">Transmembrane</keyword>
<keyword evidence="10" id="KW-1185">Reference proteome</keyword>
<dbReference type="AlphaFoldDB" id="A0ABC8SCJ0"/>
<protein>
    <recommendedName>
        <fullName evidence="8">Amino acid transporter transmembrane domain-containing protein</fullName>
    </recommendedName>
</protein>
<accession>A0ABC8SCJ0</accession>
<evidence type="ECO:0000313" key="9">
    <source>
        <dbReference type="EMBL" id="CAK9154921.1"/>
    </source>
</evidence>
<evidence type="ECO:0000256" key="6">
    <source>
        <dbReference type="ARBA" id="ARBA00023136"/>
    </source>
</evidence>
<name>A0ABC8SCJ0_9AQUA</name>
<keyword evidence="5 7" id="KW-1133">Transmembrane helix</keyword>
<comment type="caution">
    <text evidence="9">The sequence shown here is derived from an EMBL/GenBank/DDBJ whole genome shotgun (WGS) entry which is preliminary data.</text>
</comment>
<feature type="transmembrane region" description="Helical" evidence="7">
    <location>
        <begin position="20"/>
        <end position="44"/>
    </location>
</feature>
<feature type="transmembrane region" description="Helical" evidence="7">
    <location>
        <begin position="273"/>
        <end position="296"/>
    </location>
</feature>
<evidence type="ECO:0000313" key="10">
    <source>
        <dbReference type="Proteomes" id="UP001642360"/>
    </source>
</evidence>
<evidence type="ECO:0000256" key="3">
    <source>
        <dbReference type="ARBA" id="ARBA00022692"/>
    </source>
</evidence>
<evidence type="ECO:0000256" key="7">
    <source>
        <dbReference type="SAM" id="Phobius"/>
    </source>
</evidence>
<proteinExistence type="predicted"/>
<evidence type="ECO:0000256" key="5">
    <source>
        <dbReference type="ARBA" id="ARBA00022989"/>
    </source>
</evidence>
<dbReference type="InterPro" id="IPR013057">
    <property type="entry name" value="AA_transpt_TM"/>
</dbReference>
<feature type="domain" description="Amino acid transporter transmembrane" evidence="8">
    <location>
        <begin position="1"/>
        <end position="303"/>
    </location>
</feature>
<feature type="transmembrane region" description="Helical" evidence="7">
    <location>
        <begin position="158"/>
        <end position="185"/>
    </location>
</feature>
<dbReference type="GO" id="GO:0006865">
    <property type="term" value="P:amino acid transport"/>
    <property type="evidence" value="ECO:0007669"/>
    <property type="project" value="UniProtKB-KW"/>
</dbReference>
<dbReference type="EMBL" id="CAUOFW020002602">
    <property type="protein sequence ID" value="CAK9154921.1"/>
    <property type="molecule type" value="Genomic_DNA"/>
</dbReference>
<dbReference type="Pfam" id="PF01490">
    <property type="entry name" value="Aa_trans"/>
    <property type="match status" value="1"/>
</dbReference>
<evidence type="ECO:0000256" key="2">
    <source>
        <dbReference type="ARBA" id="ARBA00022448"/>
    </source>
</evidence>
<evidence type="ECO:0000256" key="1">
    <source>
        <dbReference type="ARBA" id="ARBA00004370"/>
    </source>
</evidence>
<keyword evidence="6 7" id="KW-0472">Membrane</keyword>
<dbReference type="PANTHER" id="PTHR48017">
    <property type="entry name" value="OS05G0424000 PROTEIN-RELATED"/>
    <property type="match status" value="1"/>
</dbReference>
<keyword evidence="4" id="KW-0029">Amino-acid transport</keyword>
<sequence length="316" mass="34727">MVIFGIIQIILSQIPNFNKLSVLSLVAAVMSFTYSSIGIGLTVAKLAGGAHPQTSLTGIPVGKTMSSLDKMWNTFSALGDIAFAYAFSIVLVEIQASPYDTLKSSPPENKVMKKAAFIGISTSTMFYMLCGLTGYAAFGNNAPGNLLTGFGFFEPYWLVDFANMCIVVHLVGAYQVFCQPIFAFVEGWSSKKWANNRFITGVHSINIPFYGSFNFSFFRMVWRTAYVTFSTVLAMIFPFFNDFVGLLGAASFWPLAVYFPIEMYMSQAKIRRFSLTWICMQILSGACLVISLLAAAGSVQGLVKSLHTFKPFKSLS</sequence>
<keyword evidence="2" id="KW-0813">Transport</keyword>
<evidence type="ECO:0000256" key="4">
    <source>
        <dbReference type="ARBA" id="ARBA00022970"/>
    </source>
</evidence>
<dbReference type="Proteomes" id="UP001642360">
    <property type="component" value="Unassembled WGS sequence"/>
</dbReference>
<dbReference type="GO" id="GO:0016020">
    <property type="term" value="C:membrane"/>
    <property type="evidence" value="ECO:0007669"/>
    <property type="project" value="UniProtKB-SubCell"/>
</dbReference>
<reference evidence="9 10" key="1">
    <citation type="submission" date="2024-02" db="EMBL/GenBank/DDBJ databases">
        <authorList>
            <person name="Vignale AGUSTIN F."/>
            <person name="Sosa J E."/>
            <person name="Modenutti C."/>
        </authorList>
    </citation>
    <scope>NUCLEOTIDE SEQUENCE [LARGE SCALE GENOMIC DNA]</scope>
</reference>
<feature type="transmembrane region" description="Helical" evidence="7">
    <location>
        <begin position="115"/>
        <end position="138"/>
    </location>
</feature>